<dbReference type="PROSITE" id="PS00670">
    <property type="entry name" value="D_2_HYDROXYACID_DH_2"/>
    <property type="match status" value="1"/>
</dbReference>
<reference evidence="13" key="2">
    <citation type="submission" date="2015-02" db="EMBL/GenBank/DDBJ databases">
        <title>Complete Genome Sequence of Pelosinus fermentans JBW45.</title>
        <authorList>
            <person name="De Leon K.B."/>
            <person name="Utturkar S.M."/>
            <person name="Camilleri L.B."/>
            <person name="Arkin A.P."/>
            <person name="Fields M.W."/>
            <person name="Brown S.D."/>
            <person name="Wall J.D."/>
        </authorList>
    </citation>
    <scope>NUCLEOTIDE SEQUENCE [LARGE SCALE GENOMIC DNA]</scope>
    <source>
        <strain evidence="13">JBW45</strain>
    </source>
</reference>
<evidence type="ECO:0000256" key="4">
    <source>
        <dbReference type="ARBA" id="ARBA00022605"/>
    </source>
</evidence>
<dbReference type="PROSITE" id="PS00065">
    <property type="entry name" value="D_2_HYDROXYACID_DH_1"/>
    <property type="match status" value="1"/>
</dbReference>
<dbReference type="SUPFAM" id="SSF52283">
    <property type="entry name" value="Formate/glycerate dehydrogenase catalytic domain-like"/>
    <property type="match status" value="1"/>
</dbReference>
<dbReference type="PANTHER" id="PTHR42789:SF1">
    <property type="entry name" value="D-ISOMER SPECIFIC 2-HYDROXYACID DEHYDROGENASE FAMILY PROTEIN (AFU_ORTHOLOGUE AFUA_6G10090)"/>
    <property type="match status" value="1"/>
</dbReference>
<comment type="similarity">
    <text evidence="2 9">Belongs to the D-isomer specific 2-hydroxyacid dehydrogenase family.</text>
</comment>
<name>I8TWK0_9FIRM</name>
<gene>
    <name evidence="12" type="ORF">JBW_03184</name>
</gene>
<comment type="catalytic activity">
    <reaction evidence="8">
        <text>(R)-2-hydroxyglutarate + NAD(+) = 2-oxoglutarate + NADH + H(+)</text>
        <dbReference type="Rhea" id="RHEA:49612"/>
        <dbReference type="ChEBI" id="CHEBI:15378"/>
        <dbReference type="ChEBI" id="CHEBI:15801"/>
        <dbReference type="ChEBI" id="CHEBI:16810"/>
        <dbReference type="ChEBI" id="CHEBI:57540"/>
        <dbReference type="ChEBI" id="CHEBI:57945"/>
        <dbReference type="EC" id="1.1.1.399"/>
    </reaction>
</comment>
<evidence type="ECO:0000256" key="9">
    <source>
        <dbReference type="RuleBase" id="RU003719"/>
    </source>
</evidence>
<keyword evidence="6" id="KW-0520">NAD</keyword>
<dbReference type="GO" id="GO:0016616">
    <property type="term" value="F:oxidoreductase activity, acting on the CH-OH group of donors, NAD or NADP as acceptor"/>
    <property type="evidence" value="ECO:0007669"/>
    <property type="project" value="InterPro"/>
</dbReference>
<dbReference type="InterPro" id="IPR006140">
    <property type="entry name" value="D-isomer_DH_NAD-bd"/>
</dbReference>
<dbReference type="InterPro" id="IPR050857">
    <property type="entry name" value="D-2-hydroxyacid_DH"/>
</dbReference>
<evidence type="ECO:0000259" key="11">
    <source>
        <dbReference type="Pfam" id="PF02826"/>
    </source>
</evidence>
<feature type="domain" description="D-isomer specific 2-hydroxyacid dehydrogenase catalytic" evidence="10">
    <location>
        <begin position="17"/>
        <end position="316"/>
    </location>
</feature>
<dbReference type="AlphaFoldDB" id="I8TWK0"/>
<dbReference type="SUPFAM" id="SSF51735">
    <property type="entry name" value="NAD(P)-binding Rossmann-fold domains"/>
    <property type="match status" value="1"/>
</dbReference>
<evidence type="ECO:0000256" key="2">
    <source>
        <dbReference type="ARBA" id="ARBA00005854"/>
    </source>
</evidence>
<comment type="function">
    <text evidence="1">Catalyzes the reversible oxidation of 3-phospho-D-glycerate to 3-phosphonooxypyruvate, the first step of the phosphorylated L-serine biosynthesis pathway. Also catalyzes the reversible oxidation of 2-hydroxyglutarate to 2-oxoglutarate.</text>
</comment>
<dbReference type="PANTHER" id="PTHR42789">
    <property type="entry name" value="D-ISOMER SPECIFIC 2-HYDROXYACID DEHYDROGENASE FAMILY PROTEIN (AFU_ORTHOLOGUE AFUA_6G10090)"/>
    <property type="match status" value="1"/>
</dbReference>
<dbReference type="GO" id="GO:0051287">
    <property type="term" value="F:NAD binding"/>
    <property type="evidence" value="ECO:0007669"/>
    <property type="project" value="InterPro"/>
</dbReference>
<sequence>MKKKVLIGSRERSRSLEAMRILNAQGYELILNPHDRALTENELLEMIKGVEGMIAGSEKVTAAVIAAGAPTLKVIAKQGVGYNTINVDAAKEHGVAVTITPGANSKSVADLAIGLIMAVARQIPQMDLSIRNGGWYRHTGVELGGKVLGIIGMGNIGGEVAKRAYGFGMKILAYDVYPRQEFIDNYGVTYLPLDEVFAKADFVSLHAPAMAQTAGMVNIERLRKMKKTSYIINTARGELIVEDDLYKALTQGLIAGAALDVFAQEPPKESPLMELKNVVFTSHAGAYTNEAIVGAGVMAAEEVVRVLSGSEPKYSVVKP</sequence>
<keyword evidence="4" id="KW-0028">Amino-acid biosynthesis</keyword>
<dbReference type="PROSITE" id="PS00671">
    <property type="entry name" value="D_2_HYDROXYACID_DH_3"/>
    <property type="match status" value="1"/>
</dbReference>
<dbReference type="RefSeq" id="WP_007958183.1">
    <property type="nucleotide sequence ID" value="NZ_CP010978.1"/>
</dbReference>
<evidence type="ECO:0000256" key="8">
    <source>
        <dbReference type="ARBA" id="ARBA00048126"/>
    </source>
</evidence>
<evidence type="ECO:0000256" key="7">
    <source>
        <dbReference type="ARBA" id="ARBA00030455"/>
    </source>
</evidence>
<evidence type="ECO:0000256" key="3">
    <source>
        <dbReference type="ARBA" id="ARBA00013001"/>
    </source>
</evidence>
<feature type="domain" description="D-isomer specific 2-hydroxyacid dehydrogenase NAD-binding" evidence="11">
    <location>
        <begin position="113"/>
        <end position="285"/>
    </location>
</feature>
<dbReference type="InterPro" id="IPR006139">
    <property type="entry name" value="D-isomer_2_OHA_DH_cat_dom"/>
</dbReference>
<dbReference type="FunFam" id="3.40.50.720:FF:000021">
    <property type="entry name" value="D-3-phosphoglycerate dehydrogenase"/>
    <property type="match status" value="1"/>
</dbReference>
<dbReference type="InterPro" id="IPR029753">
    <property type="entry name" value="D-isomer_DH_CS"/>
</dbReference>
<organism evidence="12 13">
    <name type="scientific">Pelosinus fermentans JBW45</name>
    <dbReference type="NCBI Taxonomy" id="1192197"/>
    <lineage>
        <taxon>Bacteria</taxon>
        <taxon>Bacillati</taxon>
        <taxon>Bacillota</taxon>
        <taxon>Negativicutes</taxon>
        <taxon>Selenomonadales</taxon>
        <taxon>Sporomusaceae</taxon>
        <taxon>Pelosinus</taxon>
    </lineage>
</organism>
<evidence type="ECO:0000313" key="12">
    <source>
        <dbReference type="EMBL" id="AJQ28525.1"/>
    </source>
</evidence>
<protein>
    <recommendedName>
        <fullName evidence="7">2-oxoglutarate reductase</fullName>
        <ecNumber evidence="3">1.1.1.399</ecNumber>
    </recommendedName>
    <alternativeName>
        <fullName evidence="7">2-oxoglutarate reductase</fullName>
    </alternativeName>
</protein>
<proteinExistence type="inferred from homology"/>
<dbReference type="Pfam" id="PF00389">
    <property type="entry name" value="2-Hacid_dh"/>
    <property type="match status" value="1"/>
</dbReference>
<dbReference type="InterPro" id="IPR036291">
    <property type="entry name" value="NAD(P)-bd_dom_sf"/>
</dbReference>
<keyword evidence="5 9" id="KW-0560">Oxidoreductase</keyword>
<dbReference type="EMBL" id="CP010978">
    <property type="protein sequence ID" value="AJQ28525.1"/>
    <property type="molecule type" value="Genomic_DNA"/>
</dbReference>
<dbReference type="KEGG" id="pft:JBW_03184"/>
<evidence type="ECO:0000256" key="5">
    <source>
        <dbReference type="ARBA" id="ARBA00023002"/>
    </source>
</evidence>
<evidence type="ECO:0000313" key="13">
    <source>
        <dbReference type="Proteomes" id="UP000005361"/>
    </source>
</evidence>
<dbReference type="Gene3D" id="3.40.50.720">
    <property type="entry name" value="NAD(P)-binding Rossmann-like Domain"/>
    <property type="match status" value="2"/>
</dbReference>
<dbReference type="GO" id="GO:0008652">
    <property type="term" value="P:amino acid biosynthetic process"/>
    <property type="evidence" value="ECO:0007669"/>
    <property type="project" value="UniProtKB-KW"/>
</dbReference>
<dbReference type="EC" id="1.1.1.399" evidence="3"/>
<dbReference type="OrthoDB" id="9805416at2"/>
<evidence type="ECO:0000256" key="6">
    <source>
        <dbReference type="ARBA" id="ARBA00023027"/>
    </source>
</evidence>
<reference evidence="12 13" key="1">
    <citation type="journal article" date="2015" name="Genome Announc.">
        <title>Complete Genome Sequence of Pelosinus fermentans JBW45, a Member of a Remarkably Competitive Group of Negativicutes in the Firmicutes Phylum.</title>
        <authorList>
            <person name="De Leon K.B."/>
            <person name="Utturkar S.M."/>
            <person name="Camilleri L.B."/>
            <person name="Elias D.A."/>
            <person name="Arkin A.P."/>
            <person name="Fields M.W."/>
            <person name="Brown S.D."/>
            <person name="Wall J.D."/>
        </authorList>
    </citation>
    <scope>NUCLEOTIDE SEQUENCE [LARGE SCALE GENOMIC DNA]</scope>
    <source>
        <strain evidence="12 13">JBW45</strain>
    </source>
</reference>
<evidence type="ECO:0000256" key="1">
    <source>
        <dbReference type="ARBA" id="ARBA00003800"/>
    </source>
</evidence>
<dbReference type="Pfam" id="PF02826">
    <property type="entry name" value="2-Hacid_dh_C"/>
    <property type="match status" value="1"/>
</dbReference>
<accession>I8TWK0</accession>
<dbReference type="HOGENOM" id="CLU_019796_1_3_9"/>
<dbReference type="InterPro" id="IPR029752">
    <property type="entry name" value="D-isomer_DH_CS1"/>
</dbReference>
<dbReference type="CDD" id="cd12172">
    <property type="entry name" value="PGDH_like_2"/>
    <property type="match status" value="1"/>
</dbReference>
<dbReference type="Proteomes" id="UP000005361">
    <property type="component" value="Chromosome"/>
</dbReference>
<dbReference type="STRING" id="1192197.JBW_03184"/>
<evidence type="ECO:0000259" key="10">
    <source>
        <dbReference type="Pfam" id="PF00389"/>
    </source>
</evidence>